<evidence type="ECO:0000256" key="1">
    <source>
        <dbReference type="SAM" id="MobiDB-lite"/>
    </source>
</evidence>
<organism evidence="3 4">
    <name type="scientific">Cryobacterium arcticum</name>
    <dbReference type="NCBI Taxonomy" id="670052"/>
    <lineage>
        <taxon>Bacteria</taxon>
        <taxon>Bacillati</taxon>
        <taxon>Actinomycetota</taxon>
        <taxon>Actinomycetes</taxon>
        <taxon>Micrococcales</taxon>
        <taxon>Microbacteriaceae</taxon>
        <taxon>Cryobacterium</taxon>
    </lineage>
</organism>
<proteinExistence type="predicted"/>
<protein>
    <submittedName>
        <fullName evidence="3">Uncharacterized protein</fullName>
    </submittedName>
</protein>
<evidence type="ECO:0000313" key="4">
    <source>
        <dbReference type="Proteomes" id="UP000092582"/>
    </source>
</evidence>
<evidence type="ECO:0000313" key="3">
    <source>
        <dbReference type="EMBL" id="ANP72876.1"/>
    </source>
</evidence>
<dbReference type="RefSeq" id="WP_066595806.1">
    <property type="nucleotide sequence ID" value="NZ_CP016282.1"/>
</dbReference>
<accession>A0A1B1BK04</accession>
<keyword evidence="2" id="KW-0812">Transmembrane</keyword>
<feature type="transmembrane region" description="Helical" evidence="2">
    <location>
        <begin position="99"/>
        <end position="120"/>
    </location>
</feature>
<evidence type="ECO:0000256" key="2">
    <source>
        <dbReference type="SAM" id="Phobius"/>
    </source>
</evidence>
<feature type="compositionally biased region" description="Basic and acidic residues" evidence="1">
    <location>
        <begin position="23"/>
        <end position="34"/>
    </location>
</feature>
<dbReference type="AlphaFoldDB" id="A0A1B1BK04"/>
<feature type="transmembrane region" description="Helical" evidence="2">
    <location>
        <begin position="72"/>
        <end position="93"/>
    </location>
</feature>
<dbReference type="KEGG" id="cart:PA27867_1923"/>
<feature type="region of interest" description="Disordered" evidence="1">
    <location>
        <begin position="1"/>
        <end position="38"/>
    </location>
</feature>
<dbReference type="Proteomes" id="UP000092582">
    <property type="component" value="Chromosome 1"/>
</dbReference>
<keyword evidence="2" id="KW-1133">Transmembrane helix</keyword>
<dbReference type="EMBL" id="CP016282">
    <property type="protein sequence ID" value="ANP72876.1"/>
    <property type="molecule type" value="Genomic_DNA"/>
</dbReference>
<dbReference type="OrthoDB" id="4981723at2"/>
<reference evidence="3 4" key="1">
    <citation type="submission" date="2016-06" db="EMBL/GenBank/DDBJ databases">
        <title>Genome sequencing of Cryobacterium arcticum PAMC 27867.</title>
        <authorList>
            <person name="Lee J."/>
            <person name="Kim O.-S."/>
        </authorList>
    </citation>
    <scope>NUCLEOTIDE SEQUENCE [LARGE SCALE GENOMIC DNA]</scope>
    <source>
        <strain evidence="3 4">PAMC 27867</strain>
    </source>
</reference>
<name>A0A1B1BK04_9MICO</name>
<sequence length="190" mass="20308">MTDQSYDPFDRTRPVQTAGADQTHTERLDFDRDPVTGPAEAELAETATESRDARPRSRTLISDLRTGGPQRAALVVLVGIAVLTIAFIIMIFVNVSNESIIALAVIATPIASMVAAYYAVTLSIQQVKTERADKEKALAKLEAVEAAARETEVWASQMESGLRVAVAKLDGAGLSSVAVTRAAGTPDDFF</sequence>
<dbReference type="STRING" id="670052.PA27867_1923"/>
<gene>
    <name evidence="3" type="ORF">PA27867_1923</name>
</gene>
<keyword evidence="2" id="KW-0472">Membrane</keyword>
<keyword evidence="4" id="KW-1185">Reference proteome</keyword>
<feature type="region of interest" description="Disordered" evidence="1">
    <location>
        <begin position="43"/>
        <end position="62"/>
    </location>
</feature>